<dbReference type="Proteomes" id="UP001500683">
    <property type="component" value="Unassembled WGS sequence"/>
</dbReference>
<sequence length="70" mass="7097">MTGTLGDALEPGDALELVDVLGLGCFSPRSQFSPPLNRQTAARMSLVTVSGTATTVIAAATAATSRVMAM</sequence>
<reference evidence="2" key="1">
    <citation type="journal article" date="2019" name="Int. J. Syst. Evol. Microbiol.">
        <title>The Global Catalogue of Microorganisms (GCM) 10K type strain sequencing project: providing services to taxonomists for standard genome sequencing and annotation.</title>
        <authorList>
            <consortium name="The Broad Institute Genomics Platform"/>
            <consortium name="The Broad Institute Genome Sequencing Center for Infectious Disease"/>
            <person name="Wu L."/>
            <person name="Ma J."/>
        </authorList>
    </citation>
    <scope>NUCLEOTIDE SEQUENCE [LARGE SCALE GENOMIC DNA]</scope>
    <source>
        <strain evidence="2">JCM 16702</strain>
    </source>
</reference>
<proteinExistence type="predicted"/>
<protein>
    <submittedName>
        <fullName evidence="1">Uncharacterized protein</fullName>
    </submittedName>
</protein>
<evidence type="ECO:0000313" key="2">
    <source>
        <dbReference type="Proteomes" id="UP001500683"/>
    </source>
</evidence>
<evidence type="ECO:0000313" key="1">
    <source>
        <dbReference type="EMBL" id="GAA4072428.1"/>
    </source>
</evidence>
<name>A0ABP7VR03_9ACTN</name>
<accession>A0ABP7VR03</accession>
<gene>
    <name evidence="1" type="ORF">GCM10022214_30650</name>
</gene>
<keyword evidence="2" id="KW-1185">Reference proteome</keyword>
<dbReference type="EMBL" id="BAAAZG010000018">
    <property type="protein sequence ID" value="GAA4072428.1"/>
    <property type="molecule type" value="Genomic_DNA"/>
</dbReference>
<comment type="caution">
    <text evidence="1">The sequence shown here is derived from an EMBL/GenBank/DDBJ whole genome shotgun (WGS) entry which is preliminary data.</text>
</comment>
<organism evidence="1 2">
    <name type="scientific">Actinomadura miaoliensis</name>
    <dbReference type="NCBI Taxonomy" id="430685"/>
    <lineage>
        <taxon>Bacteria</taxon>
        <taxon>Bacillati</taxon>
        <taxon>Actinomycetota</taxon>
        <taxon>Actinomycetes</taxon>
        <taxon>Streptosporangiales</taxon>
        <taxon>Thermomonosporaceae</taxon>
        <taxon>Actinomadura</taxon>
    </lineage>
</organism>